<evidence type="ECO:0000313" key="4">
    <source>
        <dbReference type="EMBL" id="TVU58880.1"/>
    </source>
</evidence>
<dbReference type="InterPro" id="IPR036663">
    <property type="entry name" value="Fumarylacetoacetase_C_sf"/>
</dbReference>
<dbReference type="Pfam" id="PF01557">
    <property type="entry name" value="FAA_hydrolase"/>
    <property type="match status" value="1"/>
</dbReference>
<accession>A0A558GPR7</accession>
<dbReference type="PANTHER" id="PTHR42796">
    <property type="entry name" value="FUMARYLACETOACETATE HYDROLASE DOMAIN-CONTAINING PROTEIN 2A-RELATED"/>
    <property type="match status" value="1"/>
</dbReference>
<comment type="similarity">
    <text evidence="1">Belongs to the FAH family.</text>
</comment>
<name>A0A558GPR7_PAENT</name>
<reference evidence="4 5" key="1">
    <citation type="submission" date="2019-07" db="EMBL/GenBank/DDBJ databases">
        <title>Diversity of Bacteria from Kongsfjorden, Arctic.</title>
        <authorList>
            <person name="Yu Y."/>
        </authorList>
    </citation>
    <scope>NUCLEOTIDE SEQUENCE [LARGE SCALE GENOMIC DNA]</scope>
    <source>
        <strain evidence="4 5">SM1928</strain>
    </source>
</reference>
<dbReference type="OrthoDB" id="9805307at2"/>
<feature type="domain" description="Fumarylacetoacetase-like C-terminal" evidence="3">
    <location>
        <begin position="81"/>
        <end position="283"/>
    </location>
</feature>
<comment type="caution">
    <text evidence="4">The sequence shown here is derived from an EMBL/GenBank/DDBJ whole genome shotgun (WGS) entry which is preliminary data.</text>
</comment>
<keyword evidence="2" id="KW-0479">Metal-binding</keyword>
<evidence type="ECO:0000256" key="2">
    <source>
        <dbReference type="ARBA" id="ARBA00022723"/>
    </source>
</evidence>
<evidence type="ECO:0000259" key="3">
    <source>
        <dbReference type="Pfam" id="PF01557"/>
    </source>
</evidence>
<dbReference type="RefSeq" id="WP_144652880.1">
    <property type="nucleotide sequence ID" value="NZ_VNFK01000021.1"/>
</dbReference>
<dbReference type="Proteomes" id="UP000316500">
    <property type="component" value="Unassembled WGS sequence"/>
</dbReference>
<dbReference type="SUPFAM" id="SSF56529">
    <property type="entry name" value="FAH"/>
    <property type="match status" value="1"/>
</dbReference>
<dbReference type="EMBL" id="VNFK01000021">
    <property type="protein sequence ID" value="TVU58880.1"/>
    <property type="molecule type" value="Genomic_DNA"/>
</dbReference>
<dbReference type="PANTHER" id="PTHR42796:SF4">
    <property type="entry name" value="FUMARYLACETOACETATE HYDROLASE DOMAIN-CONTAINING PROTEIN 2A"/>
    <property type="match status" value="1"/>
</dbReference>
<proteinExistence type="inferred from homology"/>
<gene>
    <name evidence="4" type="ORF">FQP90_20305</name>
</gene>
<dbReference type="GO" id="GO:0016787">
    <property type="term" value="F:hydrolase activity"/>
    <property type="evidence" value="ECO:0007669"/>
    <property type="project" value="UniProtKB-KW"/>
</dbReference>
<protein>
    <submittedName>
        <fullName evidence="4">Fumarylacetoacetate hydrolase family protein</fullName>
    </submittedName>
</protein>
<dbReference type="GO" id="GO:0046872">
    <property type="term" value="F:metal ion binding"/>
    <property type="evidence" value="ECO:0007669"/>
    <property type="project" value="UniProtKB-KW"/>
</dbReference>
<keyword evidence="4" id="KW-0378">Hydrolase</keyword>
<dbReference type="AlphaFoldDB" id="A0A558GPR7"/>
<dbReference type="InterPro" id="IPR011234">
    <property type="entry name" value="Fumarylacetoacetase-like_C"/>
</dbReference>
<evidence type="ECO:0000313" key="5">
    <source>
        <dbReference type="Proteomes" id="UP000316500"/>
    </source>
</evidence>
<dbReference type="Gene3D" id="3.90.850.10">
    <property type="entry name" value="Fumarylacetoacetase-like, C-terminal domain"/>
    <property type="match status" value="1"/>
</dbReference>
<evidence type="ECO:0000256" key="1">
    <source>
        <dbReference type="ARBA" id="ARBA00010211"/>
    </source>
</evidence>
<sequence length="306" mass="32088">MTLKFARLGTAGNEQPAVIAQDADGTEKYFSLTALTNDIDGGFLASDGIERTREALNKGELPEISPEGLRIGAPVARPGAVVAIGLNYTAHAAESGATPPEVPVVFLKPTNTISGPFDAAPIPPSSTKYDWEVELAIVIGQEASYLSIVTEAAACIAGYAVANDLSEREYQIPGAAGQWTKGKSLPGSTPLGPWLVPANDIDAGNLRLQTLVNGEPRQDSNTSDMIFEPATIVHHLSQYMVLEPGDVIITGTPEGVALSGRFPFIQPGDVVELEIEGLGRQRQEYFQANAAQAGAAQAVSLAGTHA</sequence>
<organism evidence="4 5">
    <name type="scientific">Paenarthrobacter nitroguajacolicus</name>
    <name type="common">Arthrobacter nitroguajacolicus</name>
    <dbReference type="NCBI Taxonomy" id="211146"/>
    <lineage>
        <taxon>Bacteria</taxon>
        <taxon>Bacillati</taxon>
        <taxon>Actinomycetota</taxon>
        <taxon>Actinomycetes</taxon>
        <taxon>Micrococcales</taxon>
        <taxon>Micrococcaceae</taxon>
        <taxon>Paenarthrobacter</taxon>
    </lineage>
</organism>
<dbReference type="GO" id="GO:0044281">
    <property type="term" value="P:small molecule metabolic process"/>
    <property type="evidence" value="ECO:0007669"/>
    <property type="project" value="UniProtKB-ARBA"/>
</dbReference>
<dbReference type="InterPro" id="IPR051121">
    <property type="entry name" value="FAH"/>
</dbReference>